<reference evidence="2 3" key="1">
    <citation type="journal article" date="2024" name="IMA Fungus">
        <title>IMA Genome - F19 : A genome assembly and annotation guide to empower mycologists, including annotated draft genome sequences of Ceratocystis pirilliformis, Diaporthe australafricana, Fusarium ophioides, Paecilomyces lecythidis, and Sporothrix stenoceras.</title>
        <authorList>
            <person name="Aylward J."/>
            <person name="Wilson A.M."/>
            <person name="Visagie C.M."/>
            <person name="Spraker J."/>
            <person name="Barnes I."/>
            <person name="Buitendag C."/>
            <person name="Ceriani C."/>
            <person name="Del Mar Angel L."/>
            <person name="du Plessis D."/>
            <person name="Fuchs T."/>
            <person name="Gasser K."/>
            <person name="Kramer D."/>
            <person name="Li W."/>
            <person name="Munsamy K."/>
            <person name="Piso A."/>
            <person name="Price J.L."/>
            <person name="Sonnekus B."/>
            <person name="Thomas C."/>
            <person name="van der Nest A."/>
            <person name="van Dijk A."/>
            <person name="van Heerden A."/>
            <person name="van Vuuren N."/>
            <person name="Yilmaz N."/>
            <person name="Duong T.A."/>
            <person name="van der Merwe N.A."/>
            <person name="Wingfield M.J."/>
            <person name="Wingfield B.D."/>
        </authorList>
    </citation>
    <scope>NUCLEOTIDE SEQUENCE [LARGE SCALE GENOMIC DNA]</scope>
    <source>
        <strain evidence="2 3">CMW 5346</strain>
    </source>
</reference>
<organism evidence="2 3">
    <name type="scientific">Sporothrix stenoceras</name>
    <dbReference type="NCBI Taxonomy" id="5173"/>
    <lineage>
        <taxon>Eukaryota</taxon>
        <taxon>Fungi</taxon>
        <taxon>Dikarya</taxon>
        <taxon>Ascomycota</taxon>
        <taxon>Pezizomycotina</taxon>
        <taxon>Sordariomycetes</taxon>
        <taxon>Sordariomycetidae</taxon>
        <taxon>Ophiostomatales</taxon>
        <taxon>Ophiostomataceae</taxon>
        <taxon>Sporothrix</taxon>
    </lineage>
</organism>
<dbReference type="EMBL" id="JAWCUI010000001">
    <property type="protein sequence ID" value="KAL1903626.1"/>
    <property type="molecule type" value="Genomic_DNA"/>
</dbReference>
<evidence type="ECO:0000313" key="3">
    <source>
        <dbReference type="Proteomes" id="UP001583186"/>
    </source>
</evidence>
<evidence type="ECO:0008006" key="4">
    <source>
        <dbReference type="Google" id="ProtNLM"/>
    </source>
</evidence>
<keyword evidence="1" id="KW-0732">Signal</keyword>
<dbReference type="InterPro" id="IPR008928">
    <property type="entry name" value="6-hairpin_glycosidase_sf"/>
</dbReference>
<dbReference type="SUPFAM" id="SSF48208">
    <property type="entry name" value="Six-hairpin glycosidases"/>
    <property type="match status" value="1"/>
</dbReference>
<dbReference type="InterPro" id="IPR012341">
    <property type="entry name" value="6hp_glycosidase-like_sf"/>
</dbReference>
<gene>
    <name evidence="2" type="ORF">Sste5346_000255</name>
</gene>
<accession>A0ABR3ZUB1</accession>
<proteinExistence type="predicted"/>
<comment type="caution">
    <text evidence="2">The sequence shown here is derived from an EMBL/GenBank/DDBJ whole genome shotgun (WGS) entry which is preliminary data.</text>
</comment>
<name>A0ABR3ZUB1_9PEZI</name>
<sequence>MHISAVLAAAALLLVAEAANPTKPTKPTIPRRKIVQSFNVRRNASSKTTPLQVGNGNLAFGADITGLQTFQPYSILSTWGWHNFSLPASATDSNKTASPSDFTGLDWDTHGRLVNYDQPNPAEKAISDWLIQNPQRINLARIGLDFGNASRSKPVTEADLVNATQELDLWTGSIKSSFVFNGTAVEVETWAHPEEDMVGIAIRSDLLASGDLGLFIDFPYPDTNKFDAPFVGVYPNTTSPDDTFQTVFDPWYGTIQRTLASKDGTNDANGTSYYLQLQWNNYGHVSGTKGKYLLTAANSTEILFVAAFSSAGDFVPMSFGGLTDIATDWWFDYWSTGAFVDLTASNASDAKELQRRTVLSQYLTVVNSASTNPPQESGLVNNGWYGKFHLEMAFWHLVHFARWGHFDLLARSLPDMYTRFLPSSIDRAKKQGYNGARWGKMTDPTGRSAPGEINSLLIWQQPHPIYFAELHYRAFPNASILHQWDDIITATADFMASFAFFNKTTGVYDLGPPLYPVSETGNPNATINPAFELAYWKFGLDTAIRWKQRLNNVRNNGTTRANLTAGVPKAWFDVRDKLAPLPVENGTFTVYEGVPNMWTDPATTTDHPALAGIYGWLPPSTTGPLPLNLTVVKNTADRIREHWDLKASYGWDFPLLAMNSLRLGDVKQALAYLLDPSFAFDDAGYPIGGSRVPTPYMPSSGALLQAVAMLAGGWDGSEGSHFPKEWNATVEGFSVGL</sequence>
<evidence type="ECO:0000313" key="2">
    <source>
        <dbReference type="EMBL" id="KAL1903626.1"/>
    </source>
</evidence>
<dbReference type="Proteomes" id="UP001583186">
    <property type="component" value="Unassembled WGS sequence"/>
</dbReference>
<evidence type="ECO:0000256" key="1">
    <source>
        <dbReference type="SAM" id="SignalP"/>
    </source>
</evidence>
<feature type="chain" id="PRO_5046461237" description="Six-hairpin glycosidase-like protein" evidence="1">
    <location>
        <begin position="19"/>
        <end position="737"/>
    </location>
</feature>
<protein>
    <recommendedName>
        <fullName evidence="4">Six-hairpin glycosidase-like protein</fullName>
    </recommendedName>
</protein>
<dbReference type="Gene3D" id="1.50.10.10">
    <property type="match status" value="1"/>
</dbReference>
<feature type="signal peptide" evidence="1">
    <location>
        <begin position="1"/>
        <end position="18"/>
    </location>
</feature>
<keyword evidence="3" id="KW-1185">Reference proteome</keyword>